<dbReference type="GO" id="GO:0033179">
    <property type="term" value="C:proton-transporting V-type ATPase, V0 domain"/>
    <property type="evidence" value="ECO:0007669"/>
    <property type="project" value="InterPro"/>
</dbReference>
<keyword evidence="3" id="KW-0813">Transport</keyword>
<evidence type="ECO:0000256" key="9">
    <source>
        <dbReference type="SAM" id="Phobius"/>
    </source>
</evidence>
<dbReference type="GO" id="GO:0007035">
    <property type="term" value="P:vacuolar acidification"/>
    <property type="evidence" value="ECO:0007669"/>
    <property type="project" value="TreeGrafter"/>
</dbReference>
<dbReference type="STRING" id="587636.SAMN05216199_3569"/>
<proteinExistence type="inferred from homology"/>
<evidence type="ECO:0000313" key="10">
    <source>
        <dbReference type="EMBL" id="SES43105.1"/>
    </source>
</evidence>
<dbReference type="PANTHER" id="PTHR11629">
    <property type="entry name" value="VACUOLAR PROTON ATPASES"/>
    <property type="match status" value="1"/>
</dbReference>
<dbReference type="RefSeq" id="WP_218144367.1">
    <property type="nucleotide sequence ID" value="NZ_FOHB01000007.1"/>
</dbReference>
<keyword evidence="7 9" id="KW-0472">Membrane</keyword>
<organism evidence="10 11">
    <name type="scientific">Pedococcus cremeus</name>
    <dbReference type="NCBI Taxonomy" id="587636"/>
    <lineage>
        <taxon>Bacteria</taxon>
        <taxon>Bacillati</taxon>
        <taxon>Actinomycetota</taxon>
        <taxon>Actinomycetes</taxon>
        <taxon>Micrococcales</taxon>
        <taxon>Intrasporangiaceae</taxon>
        <taxon>Pedococcus</taxon>
    </lineage>
</organism>
<keyword evidence="5 9" id="KW-1133">Transmembrane helix</keyword>
<dbReference type="AlphaFoldDB" id="A0A1H9XAD9"/>
<name>A0A1H9XAD9_9MICO</name>
<feature type="transmembrane region" description="Helical" evidence="9">
    <location>
        <begin position="301"/>
        <end position="323"/>
    </location>
</feature>
<dbReference type="Pfam" id="PF01496">
    <property type="entry name" value="V_ATPase_I"/>
    <property type="match status" value="2"/>
</dbReference>
<feature type="transmembrane region" description="Helical" evidence="9">
    <location>
        <begin position="223"/>
        <end position="248"/>
    </location>
</feature>
<evidence type="ECO:0000256" key="6">
    <source>
        <dbReference type="ARBA" id="ARBA00023065"/>
    </source>
</evidence>
<feature type="transmembrane region" description="Helical" evidence="9">
    <location>
        <begin position="329"/>
        <end position="349"/>
    </location>
</feature>
<feature type="region of interest" description="Disordered" evidence="8">
    <location>
        <begin position="470"/>
        <end position="493"/>
    </location>
</feature>
<evidence type="ECO:0000256" key="2">
    <source>
        <dbReference type="ARBA" id="ARBA00009904"/>
    </source>
</evidence>
<gene>
    <name evidence="10" type="ORF">SAMN05216199_3569</name>
</gene>
<evidence type="ECO:0000256" key="3">
    <source>
        <dbReference type="ARBA" id="ARBA00022448"/>
    </source>
</evidence>
<feature type="transmembrane region" description="Helical" evidence="9">
    <location>
        <begin position="412"/>
        <end position="440"/>
    </location>
</feature>
<keyword evidence="4 9" id="KW-0812">Transmembrane</keyword>
<evidence type="ECO:0000256" key="1">
    <source>
        <dbReference type="ARBA" id="ARBA00004141"/>
    </source>
</evidence>
<feature type="transmembrane region" description="Helical" evidence="9">
    <location>
        <begin position="384"/>
        <end position="406"/>
    </location>
</feature>
<evidence type="ECO:0000256" key="7">
    <source>
        <dbReference type="ARBA" id="ARBA00023136"/>
    </source>
</evidence>
<feature type="transmembrane region" description="Helical" evidence="9">
    <location>
        <begin position="186"/>
        <end position="211"/>
    </location>
</feature>
<feature type="transmembrane region" description="Helical" evidence="9">
    <location>
        <begin position="268"/>
        <end position="289"/>
    </location>
</feature>
<sequence length="493" mass="51000">MPRREALGPVTMQRVALLAPREVLRDVLARVADEGCVAFAEPSGPGGNGHRLGSPEGATSGRLTEPRTNGAEPVVAATAPDLEECEQRGRFDLVAGEAEIARRASECVERGRVCGLPGWAPSSAVAPLAERLRPLGAVVVPLPRPPGVQPPTLLPATDPGRPFAPLVETYSTVPYADVNPSLVAGLAYVAMFGMMFADAGHGILLLLLALVMRQLWWPRLRGLQPAWVFLAGAGAASVVFGLLYGEFFGPTGVVPALWLKPLEHPVELLAAALAVGAVLLAAAYALGSVNRYREGGWRQTLYAPSGLAGSALFLGLGAVAAGLYAGADWAVYLGCAVAAGGLAAAYAGLFTAAGGGGSGAVEAGIELFDLVIRLGSNLVSFARLAAFGLTHAALAAVVWTATVALWDRGGLGLAAAVVVFLVGTAVAFGLEGLIAAIQALRLEYYELFSRVFVSEGVPFRPWHVPMEQPTPLGGDPHVRSSNGRSSNGKEDVA</sequence>
<keyword evidence="6" id="KW-0406">Ion transport</keyword>
<comment type="similarity">
    <text evidence="2">Belongs to the V-ATPase 116 kDa subunit family.</text>
</comment>
<evidence type="ECO:0000256" key="5">
    <source>
        <dbReference type="ARBA" id="ARBA00022989"/>
    </source>
</evidence>
<dbReference type="Proteomes" id="UP000199019">
    <property type="component" value="Unassembled WGS sequence"/>
</dbReference>
<dbReference type="GO" id="GO:0051117">
    <property type="term" value="F:ATPase binding"/>
    <property type="evidence" value="ECO:0007669"/>
    <property type="project" value="TreeGrafter"/>
</dbReference>
<evidence type="ECO:0000256" key="8">
    <source>
        <dbReference type="SAM" id="MobiDB-lite"/>
    </source>
</evidence>
<dbReference type="GO" id="GO:0016471">
    <property type="term" value="C:vacuolar proton-transporting V-type ATPase complex"/>
    <property type="evidence" value="ECO:0007669"/>
    <property type="project" value="TreeGrafter"/>
</dbReference>
<dbReference type="EMBL" id="FOHB01000007">
    <property type="protein sequence ID" value="SES43105.1"/>
    <property type="molecule type" value="Genomic_DNA"/>
</dbReference>
<dbReference type="InterPro" id="IPR002490">
    <property type="entry name" value="V-ATPase_116kDa_su"/>
</dbReference>
<comment type="subcellular location">
    <subcellularLocation>
        <location evidence="1">Membrane</location>
        <topology evidence="1">Multi-pass membrane protein</topology>
    </subcellularLocation>
</comment>
<dbReference type="GO" id="GO:0046961">
    <property type="term" value="F:proton-transporting ATPase activity, rotational mechanism"/>
    <property type="evidence" value="ECO:0007669"/>
    <property type="project" value="InterPro"/>
</dbReference>
<keyword evidence="11" id="KW-1185">Reference proteome</keyword>
<dbReference type="PANTHER" id="PTHR11629:SF63">
    <property type="entry name" value="V-TYPE PROTON ATPASE SUBUNIT A"/>
    <property type="match status" value="1"/>
</dbReference>
<accession>A0A1H9XAD9</accession>
<evidence type="ECO:0000313" key="11">
    <source>
        <dbReference type="Proteomes" id="UP000199019"/>
    </source>
</evidence>
<evidence type="ECO:0000256" key="4">
    <source>
        <dbReference type="ARBA" id="ARBA00022692"/>
    </source>
</evidence>
<reference evidence="11" key="1">
    <citation type="submission" date="2016-10" db="EMBL/GenBank/DDBJ databases">
        <authorList>
            <person name="Varghese N."/>
            <person name="Submissions S."/>
        </authorList>
    </citation>
    <scope>NUCLEOTIDE SEQUENCE [LARGE SCALE GENOMIC DNA]</scope>
    <source>
        <strain evidence="11">CGMCC 1.6963</strain>
    </source>
</reference>
<feature type="region of interest" description="Disordered" evidence="8">
    <location>
        <begin position="40"/>
        <end position="69"/>
    </location>
</feature>
<protein>
    <submittedName>
        <fullName evidence="10">V/A-type H+-transporting ATPase subunit I</fullName>
    </submittedName>
</protein>